<dbReference type="PANTHER" id="PTHR43364">
    <property type="entry name" value="NADH-SPECIFIC METHYLGLYOXAL REDUCTASE-RELATED"/>
    <property type="match status" value="1"/>
</dbReference>
<dbReference type="RefSeq" id="WP_131306722.1">
    <property type="nucleotide sequence ID" value="NZ_SJFN01000005.1"/>
</dbReference>
<evidence type="ECO:0000313" key="6">
    <source>
        <dbReference type="EMBL" id="TBW39972.1"/>
    </source>
</evidence>
<dbReference type="NCBIfam" id="NF007912">
    <property type="entry name" value="PRK10625.1"/>
    <property type="match status" value="1"/>
</dbReference>
<dbReference type="EMBL" id="SJFN01000005">
    <property type="protein sequence ID" value="TBW39972.1"/>
    <property type="molecule type" value="Genomic_DNA"/>
</dbReference>
<evidence type="ECO:0000256" key="2">
    <source>
        <dbReference type="ARBA" id="ARBA00023002"/>
    </source>
</evidence>
<dbReference type="FunFam" id="3.20.20.100:FF:000005">
    <property type="entry name" value="NADP(H)-dependent aldo-keto reductase"/>
    <property type="match status" value="1"/>
</dbReference>
<dbReference type="CDD" id="cd19094">
    <property type="entry name" value="AKR_Tas-like"/>
    <property type="match status" value="1"/>
</dbReference>
<comment type="caution">
    <text evidence="6">The sequence shown here is derived from an EMBL/GenBank/DDBJ whole genome shotgun (WGS) entry which is preliminary data.</text>
</comment>
<dbReference type="InterPro" id="IPR020471">
    <property type="entry name" value="AKR"/>
</dbReference>
<evidence type="ECO:0000256" key="4">
    <source>
        <dbReference type="ARBA" id="ARBA00070119"/>
    </source>
</evidence>
<reference evidence="6 7" key="1">
    <citation type="submission" date="2019-02" db="EMBL/GenBank/DDBJ databases">
        <title>Siculibacillus lacustris gen. nov., sp. nov., a new rosette-forming bacterium isolated from a freshwater crater lake (Lake St. Ana, Romania).</title>
        <authorList>
            <person name="Felfoldi T."/>
            <person name="Marton Z."/>
            <person name="Szabo A."/>
            <person name="Mentes A."/>
            <person name="Boka K."/>
            <person name="Marialigeti K."/>
            <person name="Mathe I."/>
            <person name="Koncz M."/>
            <person name="Schumann P."/>
            <person name="Toth E."/>
        </authorList>
    </citation>
    <scope>NUCLEOTIDE SEQUENCE [LARGE SCALE GENOMIC DNA]</scope>
    <source>
        <strain evidence="6 7">SA-279</strain>
    </source>
</reference>
<protein>
    <recommendedName>
        <fullName evidence="4">Protein tas</fullName>
    </recommendedName>
</protein>
<dbReference type="Gene3D" id="3.20.20.100">
    <property type="entry name" value="NADP-dependent oxidoreductase domain"/>
    <property type="match status" value="1"/>
</dbReference>
<proteinExistence type="inferred from homology"/>
<accession>A0A4Q9VXR7</accession>
<evidence type="ECO:0000313" key="7">
    <source>
        <dbReference type="Proteomes" id="UP000292781"/>
    </source>
</evidence>
<dbReference type="Pfam" id="PF00248">
    <property type="entry name" value="Aldo_ket_red"/>
    <property type="match status" value="1"/>
</dbReference>
<keyword evidence="2" id="KW-0560">Oxidoreductase</keyword>
<sequence>MRRNRLGTTDLTVSALCLGTMTFGEQNSEADGHAQLDYALDHGIDFVDTAEMYPIPPRPETQGRTEEIIGSWFAARGNRSRVVLATKVNGRSASTWLRDDRSPTRLIRAQVDEAVAKSLKRLRTDWIDLYQVHWPERAVSHFGSNPVIWSNPTPDPDEVPIEETLDALAAHVKAGRIRHIGLSNETSWGTMRWLRAAEIAEAPRVVSIQNAYSLINRTFEINLAELSSRESVGLLAYSPLAQGTLTGKYRGGARPPGSRKALFDRLQRYEKVNTAEAVEAYVALAAELGIDPATLAIAFVASRPFVTATILGATTLDQLKVDVAAIDFTITPEIAARLDAIHLRYPNPAP</sequence>
<evidence type="ECO:0000259" key="5">
    <source>
        <dbReference type="Pfam" id="PF00248"/>
    </source>
</evidence>
<dbReference type="PRINTS" id="PR00069">
    <property type="entry name" value="ALDKETRDTASE"/>
</dbReference>
<organism evidence="6 7">
    <name type="scientific">Siculibacillus lacustris</name>
    <dbReference type="NCBI Taxonomy" id="1549641"/>
    <lineage>
        <taxon>Bacteria</taxon>
        <taxon>Pseudomonadati</taxon>
        <taxon>Pseudomonadota</taxon>
        <taxon>Alphaproteobacteria</taxon>
        <taxon>Hyphomicrobiales</taxon>
        <taxon>Ancalomicrobiaceae</taxon>
        <taxon>Siculibacillus</taxon>
    </lineage>
</organism>
<feature type="domain" description="NADP-dependent oxidoreductase" evidence="5">
    <location>
        <begin position="16"/>
        <end position="341"/>
    </location>
</feature>
<dbReference type="InterPro" id="IPR050523">
    <property type="entry name" value="AKR_Detox_Biosynth"/>
</dbReference>
<dbReference type="PANTHER" id="PTHR43364:SF17">
    <property type="entry name" value="ALDO KETO REDUCTASE"/>
    <property type="match status" value="1"/>
</dbReference>
<dbReference type="GO" id="GO:0016491">
    <property type="term" value="F:oxidoreductase activity"/>
    <property type="evidence" value="ECO:0007669"/>
    <property type="project" value="UniProtKB-KW"/>
</dbReference>
<dbReference type="SUPFAM" id="SSF51430">
    <property type="entry name" value="NAD(P)-linked oxidoreductase"/>
    <property type="match status" value="1"/>
</dbReference>
<dbReference type="Proteomes" id="UP000292781">
    <property type="component" value="Unassembled WGS sequence"/>
</dbReference>
<dbReference type="AlphaFoldDB" id="A0A4Q9VXR7"/>
<keyword evidence="1" id="KW-0521">NADP</keyword>
<evidence type="ECO:0000256" key="1">
    <source>
        <dbReference type="ARBA" id="ARBA00022857"/>
    </source>
</evidence>
<dbReference type="OrthoDB" id="9803483at2"/>
<keyword evidence="7" id="KW-1185">Reference proteome</keyword>
<name>A0A4Q9VXR7_9HYPH</name>
<dbReference type="InterPro" id="IPR036812">
    <property type="entry name" value="NAD(P)_OxRdtase_dom_sf"/>
</dbReference>
<dbReference type="InterPro" id="IPR023210">
    <property type="entry name" value="NADP_OxRdtase_dom"/>
</dbReference>
<gene>
    <name evidence="6" type="ORF">EYW49_04690</name>
</gene>
<comment type="similarity">
    <text evidence="3">Belongs to the aldo/keto reductase family. Aldo/keto reductase 2 subfamily.</text>
</comment>
<evidence type="ECO:0000256" key="3">
    <source>
        <dbReference type="ARBA" id="ARBA00038157"/>
    </source>
</evidence>